<dbReference type="InterPro" id="IPR036871">
    <property type="entry name" value="PX_dom_sf"/>
</dbReference>
<dbReference type="AlphaFoldDB" id="A0A1U7LNX6"/>
<dbReference type="GO" id="GO:0006886">
    <property type="term" value="P:intracellular protein transport"/>
    <property type="evidence" value="ECO:0007669"/>
    <property type="project" value="EnsemblFungi"/>
</dbReference>
<feature type="region of interest" description="Disordered" evidence="1">
    <location>
        <begin position="435"/>
        <end position="482"/>
    </location>
</feature>
<dbReference type="OrthoDB" id="9976382at2759"/>
<accession>A0A1U7LNX6</accession>
<dbReference type="GO" id="GO:0005829">
    <property type="term" value="C:cytosol"/>
    <property type="evidence" value="ECO:0007669"/>
    <property type="project" value="GOC"/>
</dbReference>
<gene>
    <name evidence="3" type="ORF">NEOLI_002946</name>
</gene>
<dbReference type="InterPro" id="IPR053055">
    <property type="entry name" value="VPS17"/>
</dbReference>
<dbReference type="InterPro" id="IPR027267">
    <property type="entry name" value="AH/BAR_dom_sf"/>
</dbReference>
<keyword evidence="4" id="KW-1185">Reference proteome</keyword>
<sequence>MTSLFPPSLEQNPFRDDAFAGQDSAAQGDSAAEQPAGPGRPANSDLPVDSDLPAKSPSSDHVPDPVIPKSTTPRYYLNTRITTIERAARKDPILRFDAQAIFLPPKTWPADSPRQTSQTTALPSLETSAAPTTKCIVPAVPPSLTAAGAGTEEDERRMRANFQTWLDRVCTNQILIKDDEVMYFIESDFGYSPVVSKSKPTTGLGRRAKKQFAPPPDECIELAKARPVIKQFYLALLENATRLEKTIKTRRHLSLAEGELGSKLAALSSIERHPGMKKHLGKVLQTVGDLHSAQTTGEAATLADPLNYAAADSFIETLTTRHFILKEFLSAQQTARSRSNTAMRLKASTSINPHKAEDALVSLEEAKAAEAALQAKVNRVTDQLMLETHQYKQTSGKLLKTALKDYAKRQIEGERRVLSILENLRPDIRGIDSSGGLGRLGREHIGPRERGKSLSMAQSQGPQGDAWSGIPRVPLDQGEEQEECMVDAKWAASLLSTT</sequence>
<dbReference type="PANTHER" id="PTHR47433">
    <property type="entry name" value="VACUOLAR PROTEIN SORTING-ASSOCIATED PROTEIN 17"/>
    <property type="match status" value="1"/>
</dbReference>
<dbReference type="STRING" id="1198029.A0A1U7LNX6"/>
<feature type="compositionally biased region" description="Polar residues" evidence="1">
    <location>
        <begin position="1"/>
        <end position="11"/>
    </location>
</feature>
<organism evidence="3 4">
    <name type="scientific">Neolecta irregularis (strain DAH-3)</name>
    <dbReference type="NCBI Taxonomy" id="1198029"/>
    <lineage>
        <taxon>Eukaryota</taxon>
        <taxon>Fungi</taxon>
        <taxon>Dikarya</taxon>
        <taxon>Ascomycota</taxon>
        <taxon>Taphrinomycotina</taxon>
        <taxon>Neolectales</taxon>
        <taxon>Neolectaceae</taxon>
        <taxon>Neolecta</taxon>
    </lineage>
</organism>
<dbReference type="OMA" id="FYLGTME"/>
<dbReference type="GO" id="GO:0005628">
    <property type="term" value="C:prospore membrane"/>
    <property type="evidence" value="ECO:0007669"/>
    <property type="project" value="EnsemblFungi"/>
</dbReference>
<dbReference type="Pfam" id="PF09325">
    <property type="entry name" value="Vps5"/>
    <property type="match status" value="1"/>
</dbReference>
<dbReference type="InterPro" id="IPR014461">
    <property type="entry name" value="Retromer_complex_Vps17"/>
</dbReference>
<dbReference type="GO" id="GO:0032120">
    <property type="term" value="P:ascospore-type prospore membrane formation"/>
    <property type="evidence" value="ECO:0007669"/>
    <property type="project" value="EnsemblFungi"/>
</dbReference>
<protein>
    <submittedName>
        <fullName evidence="3">Vacuolar protein sorting-associated protein 17</fullName>
    </submittedName>
</protein>
<feature type="region of interest" description="Disordered" evidence="1">
    <location>
        <begin position="1"/>
        <end position="72"/>
    </location>
</feature>
<dbReference type="PANTHER" id="PTHR47433:SF1">
    <property type="entry name" value="VACUOLAR PROTEIN SORTING-ASSOCIATED PROTEIN 17"/>
    <property type="match status" value="1"/>
</dbReference>
<feature type="compositionally biased region" description="Polar residues" evidence="1">
    <location>
        <begin position="113"/>
        <end position="128"/>
    </location>
</feature>
<evidence type="ECO:0000313" key="4">
    <source>
        <dbReference type="Proteomes" id="UP000186594"/>
    </source>
</evidence>
<dbReference type="Gene3D" id="1.20.1270.60">
    <property type="entry name" value="Arfaptin homology (AH) domain/BAR domain"/>
    <property type="match status" value="1"/>
</dbReference>
<dbReference type="Proteomes" id="UP000186594">
    <property type="component" value="Unassembled WGS sequence"/>
</dbReference>
<evidence type="ECO:0000259" key="2">
    <source>
        <dbReference type="Pfam" id="PF09325"/>
    </source>
</evidence>
<dbReference type="GO" id="GO:0042147">
    <property type="term" value="P:retrograde transport, endosome to Golgi"/>
    <property type="evidence" value="ECO:0007669"/>
    <property type="project" value="EnsemblFungi"/>
</dbReference>
<dbReference type="GO" id="GO:0005768">
    <property type="term" value="C:endosome"/>
    <property type="evidence" value="ECO:0007669"/>
    <property type="project" value="TreeGrafter"/>
</dbReference>
<feature type="domain" description="Sorting nexin/Vps5-like C-terminal" evidence="2">
    <location>
        <begin position="243"/>
        <end position="424"/>
    </location>
</feature>
<dbReference type="GO" id="GO:0030905">
    <property type="term" value="C:retromer, tubulation complex"/>
    <property type="evidence" value="ECO:0007669"/>
    <property type="project" value="TreeGrafter"/>
</dbReference>
<evidence type="ECO:0000313" key="3">
    <source>
        <dbReference type="EMBL" id="OLL24293.1"/>
    </source>
</evidence>
<comment type="caution">
    <text evidence="3">The sequence shown here is derived from an EMBL/GenBank/DDBJ whole genome shotgun (WGS) entry which is preliminary data.</text>
</comment>
<dbReference type="EMBL" id="LXFE01000887">
    <property type="protein sequence ID" value="OLL24293.1"/>
    <property type="molecule type" value="Genomic_DNA"/>
</dbReference>
<dbReference type="InterPro" id="IPR015404">
    <property type="entry name" value="Vps5_C"/>
</dbReference>
<name>A0A1U7LNX6_NEOID</name>
<reference evidence="3 4" key="1">
    <citation type="submission" date="2016-04" db="EMBL/GenBank/DDBJ databases">
        <title>Evolutionary innovation and constraint leading to complex multicellularity in the Ascomycota.</title>
        <authorList>
            <person name="Cisse O."/>
            <person name="Nguyen A."/>
            <person name="Hewitt D.A."/>
            <person name="Jedd G."/>
            <person name="Stajich J.E."/>
        </authorList>
    </citation>
    <scope>NUCLEOTIDE SEQUENCE [LARGE SCALE GENOMIC DNA]</scope>
    <source>
        <strain evidence="3 4">DAH-3</strain>
    </source>
</reference>
<proteinExistence type="predicted"/>
<dbReference type="GO" id="GO:0032266">
    <property type="term" value="F:phosphatidylinositol-3-phosphate binding"/>
    <property type="evidence" value="ECO:0007669"/>
    <property type="project" value="TreeGrafter"/>
</dbReference>
<dbReference type="PIRSF" id="PIRSF011791">
    <property type="entry name" value="Vps17"/>
    <property type="match status" value="1"/>
</dbReference>
<feature type="region of interest" description="Disordered" evidence="1">
    <location>
        <begin position="106"/>
        <end position="128"/>
    </location>
</feature>
<evidence type="ECO:0000256" key="1">
    <source>
        <dbReference type="SAM" id="MobiDB-lite"/>
    </source>
</evidence>
<dbReference type="SUPFAM" id="SSF64268">
    <property type="entry name" value="PX domain"/>
    <property type="match status" value="1"/>
</dbReference>
<feature type="compositionally biased region" description="Basic and acidic residues" evidence="1">
    <location>
        <begin position="440"/>
        <end position="452"/>
    </location>
</feature>